<evidence type="ECO:0000313" key="2">
    <source>
        <dbReference type="EMBL" id="KAK1742926.1"/>
    </source>
</evidence>
<comment type="caution">
    <text evidence="2">The sequence shown here is derived from an EMBL/GenBank/DDBJ whole genome shotgun (WGS) entry which is preliminary data.</text>
</comment>
<dbReference type="AlphaFoldDB" id="A0AAD8YAL7"/>
<name>A0AAD8YAL7_9STRA</name>
<gene>
    <name evidence="2" type="ORF">QTG54_006523</name>
</gene>
<accession>A0AAD8YAL7</accession>
<proteinExistence type="predicted"/>
<protein>
    <submittedName>
        <fullName evidence="2">Uncharacterized protein</fullName>
    </submittedName>
</protein>
<feature type="coiled-coil region" evidence="1">
    <location>
        <begin position="120"/>
        <end position="154"/>
    </location>
</feature>
<keyword evidence="3" id="KW-1185">Reference proteome</keyword>
<dbReference type="EMBL" id="JATAAI010000010">
    <property type="protein sequence ID" value="KAK1742926.1"/>
    <property type="molecule type" value="Genomic_DNA"/>
</dbReference>
<dbReference type="Proteomes" id="UP001224775">
    <property type="component" value="Unassembled WGS sequence"/>
</dbReference>
<evidence type="ECO:0000313" key="3">
    <source>
        <dbReference type="Proteomes" id="UP001224775"/>
    </source>
</evidence>
<keyword evidence="1" id="KW-0175">Coiled coil</keyword>
<organism evidence="2 3">
    <name type="scientific">Skeletonema marinoi</name>
    <dbReference type="NCBI Taxonomy" id="267567"/>
    <lineage>
        <taxon>Eukaryota</taxon>
        <taxon>Sar</taxon>
        <taxon>Stramenopiles</taxon>
        <taxon>Ochrophyta</taxon>
        <taxon>Bacillariophyta</taxon>
        <taxon>Coscinodiscophyceae</taxon>
        <taxon>Thalassiosirophycidae</taxon>
        <taxon>Thalassiosirales</taxon>
        <taxon>Skeletonemataceae</taxon>
        <taxon>Skeletonema</taxon>
        <taxon>Skeletonema marinoi-dohrnii complex</taxon>
    </lineage>
</organism>
<evidence type="ECO:0000256" key="1">
    <source>
        <dbReference type="SAM" id="Coils"/>
    </source>
</evidence>
<reference evidence="2" key="1">
    <citation type="submission" date="2023-06" db="EMBL/GenBank/DDBJ databases">
        <title>Survivors Of The Sea: Transcriptome response of Skeletonema marinoi to long-term dormancy.</title>
        <authorList>
            <person name="Pinder M.I.M."/>
            <person name="Kourtchenko O."/>
            <person name="Robertson E.K."/>
            <person name="Larsson T."/>
            <person name="Maumus F."/>
            <person name="Osuna-Cruz C.M."/>
            <person name="Vancaester E."/>
            <person name="Stenow R."/>
            <person name="Vandepoele K."/>
            <person name="Ploug H."/>
            <person name="Bruchert V."/>
            <person name="Godhe A."/>
            <person name="Topel M."/>
        </authorList>
    </citation>
    <scope>NUCLEOTIDE SEQUENCE</scope>
    <source>
        <strain evidence="2">R05AC</strain>
    </source>
</reference>
<sequence>MDHVPSTSARFASALLSPWGKVIAALVCLKVFTYTKIAYDQMDAEYSASLSSTPPEMMSNPNVYNTNQLLYSNDGQNPLPPLQAYETSSINIDNNLNIDNGDTPGFVQFNTVPAANENNQEAANSAMQQSMDEIQQLQQKRQQQQQLTQEQLKKDNCQIIYILGVEGAIHHGFTPILEALAKSQVDPNTGKAYQVTYAPKVLRSALFGLYQEKRDMDDPTLIAKVFRELCPETDDGKTKRIIIEDSSFPSGAMDDPRSYRIRRQASWMTSTMEEVANDELAINHPVNLKKFYELYSQHANVQFILLNRPFLETMASHANDWGEEVAGRSNMIRGFMLILKRFLDHLRQEEESSNSGGMRGGNKKKALSTIVCADKIMSKNYESDYEATMARQHILDYLTTFLGWPSSRCPECYNTWKESKKDPAKVLGEKNLGLMLNDMKELEGMWPPLDVIGSGLPEQQCSL</sequence>